<reference evidence="1" key="1">
    <citation type="journal article" date="2019" name="Environ. Microbiol.">
        <title>Fungal ecological strategies reflected in gene transcription - a case study of two litter decomposers.</title>
        <authorList>
            <person name="Barbi F."/>
            <person name="Kohler A."/>
            <person name="Barry K."/>
            <person name="Baskaran P."/>
            <person name="Daum C."/>
            <person name="Fauchery L."/>
            <person name="Ihrmark K."/>
            <person name="Kuo A."/>
            <person name="LaButti K."/>
            <person name="Lipzen A."/>
            <person name="Morin E."/>
            <person name="Grigoriev I.V."/>
            <person name="Henrissat B."/>
            <person name="Lindahl B."/>
            <person name="Martin F."/>
        </authorList>
    </citation>
    <scope>NUCLEOTIDE SEQUENCE</scope>
    <source>
        <strain evidence="1">JB14</strain>
    </source>
</reference>
<accession>A0A6A4I459</accession>
<dbReference type="Proteomes" id="UP000799118">
    <property type="component" value="Unassembled WGS sequence"/>
</dbReference>
<dbReference type="SUPFAM" id="SSF52047">
    <property type="entry name" value="RNI-like"/>
    <property type="match status" value="1"/>
</dbReference>
<evidence type="ECO:0008006" key="3">
    <source>
        <dbReference type="Google" id="ProtNLM"/>
    </source>
</evidence>
<evidence type="ECO:0000313" key="2">
    <source>
        <dbReference type="Proteomes" id="UP000799118"/>
    </source>
</evidence>
<sequence>MSTSQSEAYSEAYEKYQEVLARTRSNDFPKSSAERSQLHALIEQTQHDLKSCTNATARILLEKALEFQESLFAPIRTLPAEIMYVIFKLIRDGNSGFIELTTDDYDGEFQCRGWIFQLTGICSHWREIILSSSSFWNHFELRGRVDVYSSKASGFGYMEACLKELLLRSGTTAPISLGVFFRGHSLKDSSGLFPTLDALSEQASRWREAKLCFIWSKHHLAHMLERVCSQITTFPALEVLEILSDHQTFEPGFYGTTFSHCPRLYTLTMSSYRLSDLFDLRNLTTLKIHTYVGHSFAALLQKCPLLETFELKRSISDSQSLEVPTILSISSPILHSSLTRLEILDINDRSPTGFWQHVSLPKLTRVRALMIGIERNRNRFDEFKTMLIDSQCILQRVDFIWYKNALNESLESLVQGIRISPQSHTHFVSESDNTHRKFNAVNGKPCQYCVGSETE</sequence>
<dbReference type="AlphaFoldDB" id="A0A6A4I459"/>
<dbReference type="Gene3D" id="3.80.10.10">
    <property type="entry name" value="Ribonuclease Inhibitor"/>
    <property type="match status" value="1"/>
</dbReference>
<gene>
    <name evidence="1" type="ORF">BT96DRAFT_990223</name>
</gene>
<keyword evidence="2" id="KW-1185">Reference proteome</keyword>
<organism evidence="1 2">
    <name type="scientific">Gymnopus androsaceus JB14</name>
    <dbReference type="NCBI Taxonomy" id="1447944"/>
    <lineage>
        <taxon>Eukaryota</taxon>
        <taxon>Fungi</taxon>
        <taxon>Dikarya</taxon>
        <taxon>Basidiomycota</taxon>
        <taxon>Agaricomycotina</taxon>
        <taxon>Agaricomycetes</taxon>
        <taxon>Agaricomycetidae</taxon>
        <taxon>Agaricales</taxon>
        <taxon>Marasmiineae</taxon>
        <taxon>Omphalotaceae</taxon>
        <taxon>Gymnopus</taxon>
    </lineage>
</organism>
<protein>
    <recommendedName>
        <fullName evidence="3">F-box domain-containing protein</fullName>
    </recommendedName>
</protein>
<dbReference type="OrthoDB" id="3365698at2759"/>
<dbReference type="EMBL" id="ML769424">
    <property type="protein sequence ID" value="KAE9403565.1"/>
    <property type="molecule type" value="Genomic_DNA"/>
</dbReference>
<evidence type="ECO:0000313" key="1">
    <source>
        <dbReference type="EMBL" id="KAE9403565.1"/>
    </source>
</evidence>
<dbReference type="InterPro" id="IPR032675">
    <property type="entry name" value="LRR_dom_sf"/>
</dbReference>
<proteinExistence type="predicted"/>
<name>A0A6A4I459_9AGAR</name>